<dbReference type="Proteomes" id="UP001341281">
    <property type="component" value="Chromosome 02"/>
</dbReference>
<accession>A0AAQ3SQC2</accession>
<keyword evidence="2" id="KW-1185">Reference proteome</keyword>
<name>A0AAQ3SQC2_PASNO</name>
<evidence type="ECO:0000313" key="1">
    <source>
        <dbReference type="EMBL" id="WVZ58785.1"/>
    </source>
</evidence>
<protein>
    <submittedName>
        <fullName evidence="1">Uncharacterized protein</fullName>
    </submittedName>
</protein>
<gene>
    <name evidence="1" type="ORF">U9M48_009015</name>
</gene>
<sequence>MSAMSAHSDRWGAASSSSQVGPVLVGEEMGLPLIQCPDCKRERVVENTVKTCEKVNYSRVSSARRTFQGCQDGAPSTGDKRHT</sequence>
<organism evidence="1 2">
    <name type="scientific">Paspalum notatum var. saurae</name>
    <dbReference type="NCBI Taxonomy" id="547442"/>
    <lineage>
        <taxon>Eukaryota</taxon>
        <taxon>Viridiplantae</taxon>
        <taxon>Streptophyta</taxon>
        <taxon>Embryophyta</taxon>
        <taxon>Tracheophyta</taxon>
        <taxon>Spermatophyta</taxon>
        <taxon>Magnoliopsida</taxon>
        <taxon>Liliopsida</taxon>
        <taxon>Poales</taxon>
        <taxon>Poaceae</taxon>
        <taxon>PACMAD clade</taxon>
        <taxon>Panicoideae</taxon>
        <taxon>Andropogonodae</taxon>
        <taxon>Paspaleae</taxon>
        <taxon>Paspalinae</taxon>
        <taxon>Paspalum</taxon>
    </lineage>
</organism>
<evidence type="ECO:0000313" key="2">
    <source>
        <dbReference type="Proteomes" id="UP001341281"/>
    </source>
</evidence>
<proteinExistence type="predicted"/>
<reference evidence="1 2" key="1">
    <citation type="submission" date="2024-02" db="EMBL/GenBank/DDBJ databases">
        <title>High-quality chromosome-scale genome assembly of Pensacola bahiagrass (Paspalum notatum Flugge var. saurae).</title>
        <authorList>
            <person name="Vega J.M."/>
            <person name="Podio M."/>
            <person name="Orjuela J."/>
            <person name="Siena L.A."/>
            <person name="Pessino S.C."/>
            <person name="Combes M.C."/>
            <person name="Mariac C."/>
            <person name="Albertini E."/>
            <person name="Pupilli F."/>
            <person name="Ortiz J.P.A."/>
            <person name="Leblanc O."/>
        </authorList>
    </citation>
    <scope>NUCLEOTIDE SEQUENCE [LARGE SCALE GENOMIC DNA]</scope>
    <source>
        <strain evidence="1">R1</strain>
        <tissue evidence="1">Leaf</tissue>
    </source>
</reference>
<dbReference type="AlphaFoldDB" id="A0AAQ3SQC2"/>
<dbReference type="EMBL" id="CP144746">
    <property type="protein sequence ID" value="WVZ58785.1"/>
    <property type="molecule type" value="Genomic_DNA"/>
</dbReference>